<name>A0A7S2GI66_9STRA</name>
<proteinExistence type="predicted"/>
<dbReference type="InterPro" id="IPR038586">
    <property type="entry name" value="Tctex-1-like_sf"/>
</dbReference>
<dbReference type="GO" id="GO:0045505">
    <property type="term" value="F:dynein intermediate chain binding"/>
    <property type="evidence" value="ECO:0007669"/>
    <property type="project" value="TreeGrafter"/>
</dbReference>
<protein>
    <recommendedName>
        <fullName evidence="2">Dynein light chain Tctex-type 1</fullName>
    </recommendedName>
</protein>
<evidence type="ECO:0000313" key="1">
    <source>
        <dbReference type="EMBL" id="CAD9450085.1"/>
    </source>
</evidence>
<dbReference type="PANTHER" id="PTHR21255:SF4">
    <property type="entry name" value="DYNEIN LIGHT CHAIN TCTEX-TYPE"/>
    <property type="match status" value="1"/>
</dbReference>
<organism evidence="1">
    <name type="scientific">Octactis speculum</name>
    <dbReference type="NCBI Taxonomy" id="3111310"/>
    <lineage>
        <taxon>Eukaryota</taxon>
        <taxon>Sar</taxon>
        <taxon>Stramenopiles</taxon>
        <taxon>Ochrophyta</taxon>
        <taxon>Dictyochophyceae</taxon>
        <taxon>Dictyochales</taxon>
        <taxon>Dictyochaceae</taxon>
        <taxon>Octactis</taxon>
    </lineage>
</organism>
<dbReference type="CDD" id="cd21455">
    <property type="entry name" value="DLC-like_DYNLT1_DYNLT3"/>
    <property type="match status" value="1"/>
</dbReference>
<dbReference type="PANTHER" id="PTHR21255">
    <property type="entry name" value="T-COMPLEX-ASSOCIATED-TESTIS-EXPRESSED 1/ DYNEIN LIGHT CHAIN"/>
    <property type="match status" value="1"/>
</dbReference>
<dbReference type="Gene3D" id="3.30.1140.40">
    <property type="entry name" value="Tctex-1"/>
    <property type="match status" value="1"/>
</dbReference>
<dbReference type="Pfam" id="PF03645">
    <property type="entry name" value="Tctex-1"/>
    <property type="match status" value="1"/>
</dbReference>
<evidence type="ECO:0008006" key="2">
    <source>
        <dbReference type="Google" id="ProtNLM"/>
    </source>
</evidence>
<gene>
    <name evidence="1" type="ORF">DSPE1174_LOCUS20969</name>
</gene>
<dbReference type="GO" id="GO:0007018">
    <property type="term" value="P:microtubule-based movement"/>
    <property type="evidence" value="ECO:0007669"/>
    <property type="project" value="TreeGrafter"/>
</dbReference>
<dbReference type="GO" id="GO:0005737">
    <property type="term" value="C:cytoplasm"/>
    <property type="evidence" value="ECO:0007669"/>
    <property type="project" value="TreeGrafter"/>
</dbReference>
<reference evidence="1" key="1">
    <citation type="submission" date="2021-01" db="EMBL/GenBank/DDBJ databases">
        <authorList>
            <person name="Corre E."/>
            <person name="Pelletier E."/>
            <person name="Niang G."/>
            <person name="Scheremetjew M."/>
            <person name="Finn R."/>
            <person name="Kale V."/>
            <person name="Holt S."/>
            <person name="Cochrane G."/>
            <person name="Meng A."/>
            <person name="Brown T."/>
            <person name="Cohen L."/>
        </authorList>
    </citation>
    <scope>NUCLEOTIDE SEQUENCE</scope>
    <source>
        <strain evidence="1">CCMP1381</strain>
    </source>
</reference>
<dbReference type="InterPro" id="IPR005334">
    <property type="entry name" value="Tctex-1-like"/>
</dbReference>
<dbReference type="GO" id="GO:0005868">
    <property type="term" value="C:cytoplasmic dynein complex"/>
    <property type="evidence" value="ECO:0007669"/>
    <property type="project" value="TreeGrafter"/>
</dbReference>
<accession>A0A7S2GI66</accession>
<dbReference type="EMBL" id="HBGS01040745">
    <property type="protein sequence ID" value="CAD9450085.1"/>
    <property type="molecule type" value="Transcribed_RNA"/>
</dbReference>
<sequence>MSDIFDFNELKKHASDIGEHAAATVLHNSVYQAAKVAKWSDEISKITIQELQRLSRNFKYVVSCLIVQRLGAGLNCSASAYWDDASDAVANITWKDDDETLICIISVFGMAI</sequence>
<dbReference type="AlphaFoldDB" id="A0A7S2GI66"/>